<gene>
    <name evidence="2" type="ORF">HDK90DRAFT_350275</name>
</gene>
<dbReference type="Proteomes" id="UP001492380">
    <property type="component" value="Unassembled WGS sequence"/>
</dbReference>
<evidence type="ECO:0000313" key="2">
    <source>
        <dbReference type="EMBL" id="KAK8229205.1"/>
    </source>
</evidence>
<organism evidence="2 3">
    <name type="scientific">Phyllosticta capitalensis</name>
    <dbReference type="NCBI Taxonomy" id="121624"/>
    <lineage>
        <taxon>Eukaryota</taxon>
        <taxon>Fungi</taxon>
        <taxon>Dikarya</taxon>
        <taxon>Ascomycota</taxon>
        <taxon>Pezizomycotina</taxon>
        <taxon>Dothideomycetes</taxon>
        <taxon>Dothideomycetes incertae sedis</taxon>
        <taxon>Botryosphaeriales</taxon>
        <taxon>Phyllostictaceae</taxon>
        <taxon>Phyllosticta</taxon>
    </lineage>
</organism>
<evidence type="ECO:0000313" key="3">
    <source>
        <dbReference type="Proteomes" id="UP001492380"/>
    </source>
</evidence>
<protein>
    <submittedName>
        <fullName evidence="2">Uncharacterized protein</fullName>
    </submittedName>
</protein>
<feature type="region of interest" description="Disordered" evidence="1">
    <location>
        <begin position="24"/>
        <end position="51"/>
    </location>
</feature>
<dbReference type="EMBL" id="JBBWRZ010000009">
    <property type="protein sequence ID" value="KAK8229205.1"/>
    <property type="molecule type" value="Genomic_DNA"/>
</dbReference>
<proteinExistence type="predicted"/>
<accession>A0ABR1YGQ1</accession>
<name>A0ABR1YGQ1_9PEZI</name>
<sequence length="223" mass="24915">MIVKNLWIEGSIVNALGTVEDTVGRGNAQPAEDARPCCSKTTTSPRHPRSRSIPLLFWRPCPSKIALSRRFRQCKPSLRCLLQKPMDMLLSQRGWSSGPHALGQQQGRDEEGVSPTPPESTPIARNRASLSDIERNANMDDLNSIMNVLNRLIGHAEGDTSLRIRFEQDAFEALQVDAAAALRDLERIIGRPAPVAVWYDMQAEEQDHLEFQPVYTTIFASKL</sequence>
<comment type="caution">
    <text evidence="2">The sequence shown here is derived from an EMBL/GenBank/DDBJ whole genome shotgun (WGS) entry which is preliminary data.</text>
</comment>
<keyword evidence="3" id="KW-1185">Reference proteome</keyword>
<feature type="region of interest" description="Disordered" evidence="1">
    <location>
        <begin position="93"/>
        <end position="124"/>
    </location>
</feature>
<reference evidence="2 3" key="1">
    <citation type="submission" date="2024-04" db="EMBL/GenBank/DDBJ databases">
        <title>Phyllosticta paracitricarpa is synonymous to the EU quarantine fungus P. citricarpa based on phylogenomic analyses.</title>
        <authorList>
            <consortium name="Lawrence Berkeley National Laboratory"/>
            <person name="Van Ingen-Buijs V.A."/>
            <person name="Van Westerhoven A.C."/>
            <person name="Haridas S."/>
            <person name="Skiadas P."/>
            <person name="Martin F."/>
            <person name="Groenewald J.Z."/>
            <person name="Crous P.W."/>
            <person name="Seidl M.F."/>
        </authorList>
    </citation>
    <scope>NUCLEOTIDE SEQUENCE [LARGE SCALE GENOMIC DNA]</scope>
    <source>
        <strain evidence="2 3">CBS 123374</strain>
    </source>
</reference>
<evidence type="ECO:0000256" key="1">
    <source>
        <dbReference type="SAM" id="MobiDB-lite"/>
    </source>
</evidence>